<keyword evidence="9" id="KW-1185">Reference proteome</keyword>
<feature type="transmembrane region" description="Helical" evidence="6">
    <location>
        <begin position="28"/>
        <end position="47"/>
    </location>
</feature>
<dbReference type="InterPro" id="IPR005821">
    <property type="entry name" value="Ion_trans_dom"/>
</dbReference>
<protein>
    <recommendedName>
        <fullName evidence="7">Ion transport domain-containing protein</fullName>
    </recommendedName>
</protein>
<feature type="domain" description="Ion transport" evidence="7">
    <location>
        <begin position="7"/>
        <end position="138"/>
    </location>
</feature>
<evidence type="ECO:0000256" key="3">
    <source>
        <dbReference type="ARBA" id="ARBA00022989"/>
    </source>
</evidence>
<dbReference type="EMBL" id="JAABOA010000159">
    <property type="protein sequence ID" value="KAF9585562.1"/>
    <property type="molecule type" value="Genomic_DNA"/>
</dbReference>
<name>A0A9P6G145_9FUNG</name>
<evidence type="ECO:0000256" key="6">
    <source>
        <dbReference type="SAM" id="Phobius"/>
    </source>
</evidence>
<evidence type="ECO:0000313" key="9">
    <source>
        <dbReference type="Proteomes" id="UP000780801"/>
    </source>
</evidence>
<reference evidence="8" key="1">
    <citation type="journal article" date="2020" name="Fungal Divers.">
        <title>Resolving the Mortierellaceae phylogeny through synthesis of multi-gene phylogenetics and phylogenomics.</title>
        <authorList>
            <person name="Vandepol N."/>
            <person name="Liber J."/>
            <person name="Desiro A."/>
            <person name="Na H."/>
            <person name="Kennedy M."/>
            <person name="Barry K."/>
            <person name="Grigoriev I.V."/>
            <person name="Miller A.N."/>
            <person name="O'Donnell K."/>
            <person name="Stajich J.E."/>
            <person name="Bonito G."/>
        </authorList>
    </citation>
    <scope>NUCLEOTIDE SEQUENCE</scope>
    <source>
        <strain evidence="8">KOD1015</strain>
    </source>
</reference>
<keyword evidence="2 6" id="KW-0812">Transmembrane</keyword>
<dbReference type="GO" id="GO:0005216">
    <property type="term" value="F:monoatomic ion channel activity"/>
    <property type="evidence" value="ECO:0007669"/>
    <property type="project" value="InterPro"/>
</dbReference>
<evidence type="ECO:0000313" key="8">
    <source>
        <dbReference type="EMBL" id="KAF9585562.1"/>
    </source>
</evidence>
<feature type="region of interest" description="Disordered" evidence="5">
    <location>
        <begin position="211"/>
        <end position="240"/>
    </location>
</feature>
<evidence type="ECO:0000256" key="5">
    <source>
        <dbReference type="SAM" id="MobiDB-lite"/>
    </source>
</evidence>
<dbReference type="Gene3D" id="1.10.287.70">
    <property type="match status" value="1"/>
</dbReference>
<evidence type="ECO:0000256" key="1">
    <source>
        <dbReference type="ARBA" id="ARBA00004141"/>
    </source>
</evidence>
<gene>
    <name evidence="8" type="ORF">BGW38_001792</name>
</gene>
<feature type="transmembrane region" description="Helical" evidence="6">
    <location>
        <begin position="105"/>
        <end position="129"/>
    </location>
</feature>
<dbReference type="Pfam" id="PF00520">
    <property type="entry name" value="Ion_trans"/>
    <property type="match status" value="1"/>
</dbReference>
<evidence type="ECO:0000256" key="4">
    <source>
        <dbReference type="ARBA" id="ARBA00023136"/>
    </source>
</evidence>
<dbReference type="OrthoDB" id="310870at2759"/>
<organism evidence="8 9">
    <name type="scientific">Lunasporangiospora selenospora</name>
    <dbReference type="NCBI Taxonomy" id="979761"/>
    <lineage>
        <taxon>Eukaryota</taxon>
        <taxon>Fungi</taxon>
        <taxon>Fungi incertae sedis</taxon>
        <taxon>Mucoromycota</taxon>
        <taxon>Mortierellomycotina</taxon>
        <taxon>Mortierellomycetes</taxon>
        <taxon>Mortierellales</taxon>
        <taxon>Mortierellaceae</taxon>
        <taxon>Lunasporangiospora</taxon>
    </lineage>
</organism>
<keyword evidence="3 6" id="KW-1133">Transmembrane helix</keyword>
<evidence type="ECO:0000256" key="2">
    <source>
        <dbReference type="ARBA" id="ARBA00022692"/>
    </source>
</evidence>
<comment type="caution">
    <text evidence="8">The sequence shown here is derived from an EMBL/GenBank/DDBJ whole genome shotgun (WGS) entry which is preliminary data.</text>
</comment>
<accession>A0A9P6G145</accession>
<comment type="subcellular location">
    <subcellularLocation>
        <location evidence="1">Membrane</location>
        <topology evidence="1">Multi-pass membrane protein</topology>
    </subcellularLocation>
</comment>
<keyword evidence="4 6" id="KW-0472">Membrane</keyword>
<evidence type="ECO:0000259" key="7">
    <source>
        <dbReference type="Pfam" id="PF00520"/>
    </source>
</evidence>
<dbReference type="AlphaFoldDB" id="A0A9P6G145"/>
<sequence length="275" mass="31371">MVLAELRVSENVCKYITMVFGIIHEIKVFFMVLAASMIFFTIAIVHVIHGAVSDSERPSDASLPKDFLGALSTVYLLMGGWYDPLNKDMYIDGEEGIMGAYKNGLLLLMVMVYFTFSSVLMLNVLIALINSAFVKADDSWRQVWLENRLQYIESAENMSYHIPGFRNTFDWFPETIYYTATQYQVKQYWRRVTKKDEEIIFDDNQYLLGHETGENSNGNTRTHRGDPQTHGEISAASTDADKSQAIYAELKVEMSDITRDIHAILAALQQIQDQS</sequence>
<dbReference type="Proteomes" id="UP000780801">
    <property type="component" value="Unassembled WGS sequence"/>
</dbReference>
<proteinExistence type="predicted"/>
<dbReference type="GO" id="GO:0016020">
    <property type="term" value="C:membrane"/>
    <property type="evidence" value="ECO:0007669"/>
    <property type="project" value="UniProtKB-SubCell"/>
</dbReference>